<accession>A0A8S3JXD4</accession>
<proteinExistence type="predicted"/>
<dbReference type="EMBL" id="CAJOBJ010370572">
    <property type="protein sequence ID" value="CAF5223216.1"/>
    <property type="molecule type" value="Genomic_DNA"/>
</dbReference>
<dbReference type="AlphaFoldDB" id="A0A8S3JXD4"/>
<protein>
    <submittedName>
        <fullName evidence="1">Uncharacterized protein</fullName>
    </submittedName>
</protein>
<evidence type="ECO:0000313" key="1">
    <source>
        <dbReference type="EMBL" id="CAF5223216.1"/>
    </source>
</evidence>
<sequence>RRGSDPPSVLNQCVIPLATINTEYDQHLAEFSTQV</sequence>
<evidence type="ECO:0000313" key="2">
    <source>
        <dbReference type="Proteomes" id="UP000681720"/>
    </source>
</evidence>
<comment type="caution">
    <text evidence="1">The sequence shown here is derived from an EMBL/GenBank/DDBJ whole genome shotgun (WGS) entry which is preliminary data.</text>
</comment>
<name>A0A8S3JXD4_9BILA</name>
<organism evidence="1 2">
    <name type="scientific">Rotaria magnacalcarata</name>
    <dbReference type="NCBI Taxonomy" id="392030"/>
    <lineage>
        <taxon>Eukaryota</taxon>
        <taxon>Metazoa</taxon>
        <taxon>Spiralia</taxon>
        <taxon>Gnathifera</taxon>
        <taxon>Rotifera</taxon>
        <taxon>Eurotatoria</taxon>
        <taxon>Bdelloidea</taxon>
        <taxon>Philodinida</taxon>
        <taxon>Philodinidae</taxon>
        <taxon>Rotaria</taxon>
    </lineage>
</organism>
<reference evidence="1" key="1">
    <citation type="submission" date="2021-02" db="EMBL/GenBank/DDBJ databases">
        <authorList>
            <person name="Nowell W R."/>
        </authorList>
    </citation>
    <scope>NUCLEOTIDE SEQUENCE</scope>
</reference>
<dbReference type="Proteomes" id="UP000681720">
    <property type="component" value="Unassembled WGS sequence"/>
</dbReference>
<feature type="non-terminal residue" evidence="1">
    <location>
        <position position="1"/>
    </location>
</feature>
<gene>
    <name evidence="1" type="ORF">GIL414_LOCUS85471</name>
</gene>